<gene>
    <name evidence="2" type="ORF">Sgou_01000</name>
</gene>
<dbReference type="Proteomes" id="UP000480804">
    <property type="component" value="Unassembled WGS sequence"/>
</dbReference>
<sequence>MAADAVLDHGRSDVLAARGDDDLLLAAGDREVAVLVEGADVPGVEPAVGQRLTGRRLVVPVPVEEVLAVEQDLAVVGDADHRTGQRLTDRADLLAVPRVEGGGRAGLGQAVPLQHREADAAVEVAEPLAERGAAGDRVLAAAAEDRVELAVDQLGEDLVLQLQAEGGTLRGVQRPAVGDRGLRGLVEDLALAVGLRLGARRVVNLLEDARDAQDHGRAERGQLVGEVLDVRHQAQTDGRHQRGDLHQPAEDVRHREEEQHRALAGAEEGFEPRHHVAALGEEAAVGQHAALGTARGTRGVDDRRRVVGAGQRAALVDRLVTQPGPGPLQLRHAAGVQLPDVLQRRQPAAHRLHRGGVPRGLHDAGDGARVAEYPLDLLRRTRLVHRYGDRAGAPDREVHQRPLVPRTGEQPHPVAGLDAGGHQALGGCADLGEEGRGGQVLPRTVHLPGDHGHIRVPLRVAPDDVGEISVRWYLVQGRKAELAQDCCSS</sequence>
<proteinExistence type="predicted"/>
<evidence type="ECO:0000256" key="1">
    <source>
        <dbReference type="SAM" id="MobiDB-lite"/>
    </source>
</evidence>
<name>A0ABQ1CYN8_9ACTN</name>
<protein>
    <submittedName>
        <fullName evidence="2">Uncharacterized protein</fullName>
    </submittedName>
</protein>
<keyword evidence="3" id="KW-1185">Reference proteome</keyword>
<feature type="region of interest" description="Disordered" evidence="1">
    <location>
        <begin position="235"/>
        <end position="261"/>
    </location>
</feature>
<dbReference type="EMBL" id="BLLO01000005">
    <property type="protein sequence ID" value="GFH75430.1"/>
    <property type="molecule type" value="Genomic_DNA"/>
</dbReference>
<evidence type="ECO:0000313" key="3">
    <source>
        <dbReference type="Proteomes" id="UP000480804"/>
    </source>
</evidence>
<evidence type="ECO:0000313" key="2">
    <source>
        <dbReference type="EMBL" id="GFH75430.1"/>
    </source>
</evidence>
<organism evidence="2 3">
    <name type="scientific">Streptomyces gougerotii</name>
    <dbReference type="NCBI Taxonomy" id="53448"/>
    <lineage>
        <taxon>Bacteria</taxon>
        <taxon>Bacillati</taxon>
        <taxon>Actinomycetota</taxon>
        <taxon>Actinomycetes</taxon>
        <taxon>Kitasatosporales</taxon>
        <taxon>Streptomycetaceae</taxon>
        <taxon>Streptomyces</taxon>
        <taxon>Streptomyces diastaticus group</taxon>
    </lineage>
</organism>
<reference evidence="2 3" key="1">
    <citation type="submission" date="2020-02" db="EMBL/GenBank/DDBJ databases">
        <title>Whole genome shotgun sequence of Streptomyces gougerotii NBRC 13043.</title>
        <authorList>
            <person name="Ichikawa N."/>
            <person name="Komaki H."/>
            <person name="Tamura T."/>
        </authorList>
    </citation>
    <scope>NUCLEOTIDE SEQUENCE [LARGE SCALE GENOMIC DNA]</scope>
    <source>
        <strain evidence="2 3">NBRC 13043</strain>
    </source>
</reference>
<comment type="caution">
    <text evidence="2">The sequence shown here is derived from an EMBL/GenBank/DDBJ whole genome shotgun (WGS) entry which is preliminary data.</text>
</comment>
<accession>A0ABQ1CYN8</accession>